<dbReference type="AlphaFoldDB" id="A0A914XTK5"/>
<organism evidence="2 3">
    <name type="scientific">Plectus sambesii</name>
    <dbReference type="NCBI Taxonomy" id="2011161"/>
    <lineage>
        <taxon>Eukaryota</taxon>
        <taxon>Metazoa</taxon>
        <taxon>Ecdysozoa</taxon>
        <taxon>Nematoda</taxon>
        <taxon>Chromadorea</taxon>
        <taxon>Plectida</taxon>
        <taxon>Plectina</taxon>
        <taxon>Plectoidea</taxon>
        <taxon>Plectidae</taxon>
        <taxon>Plectus</taxon>
    </lineage>
</organism>
<evidence type="ECO:0000313" key="3">
    <source>
        <dbReference type="WBParaSite" id="PSAMB.scaffold992size37555.g10251.t1"/>
    </source>
</evidence>
<keyword evidence="2" id="KW-1185">Reference proteome</keyword>
<feature type="transmembrane region" description="Helical" evidence="1">
    <location>
        <begin position="91"/>
        <end position="111"/>
    </location>
</feature>
<evidence type="ECO:0000313" key="2">
    <source>
        <dbReference type="Proteomes" id="UP000887566"/>
    </source>
</evidence>
<dbReference type="Proteomes" id="UP000887566">
    <property type="component" value="Unplaced"/>
</dbReference>
<sequence>MSSYFATFYFYSKLQKFVTASVAKVGGNRRVRRNAFSTRQEDYQESDTKAVMKMVKLSTLLPLVLQGGVFVIDGSQWFLPVDLLPMWGRRLLSISFAIMPMCGPWISLLTLGPFKRELKRRVGNAFRNPHSITAVPSAITIQRMLKPEFKMHLYKLQLCQELEAADHQSKVTFAQGQLAFIEENQTILGYLLSSNKVHFHLHGGVNRQDFQYWLDEIAH</sequence>
<keyword evidence="1" id="KW-0472">Membrane</keyword>
<feature type="transmembrane region" description="Helical" evidence="1">
    <location>
        <begin position="59"/>
        <end position="79"/>
    </location>
</feature>
<protein>
    <submittedName>
        <fullName evidence="3">Uncharacterized protein</fullName>
    </submittedName>
</protein>
<reference evidence="3" key="1">
    <citation type="submission" date="2022-11" db="UniProtKB">
        <authorList>
            <consortium name="WormBaseParasite"/>
        </authorList>
    </citation>
    <scope>IDENTIFICATION</scope>
</reference>
<name>A0A914XTK5_9BILA</name>
<accession>A0A914XTK5</accession>
<keyword evidence="1" id="KW-0812">Transmembrane</keyword>
<dbReference type="WBParaSite" id="PSAMB.scaffold992size37555.g10251.t1">
    <property type="protein sequence ID" value="PSAMB.scaffold992size37555.g10251.t1"/>
    <property type="gene ID" value="PSAMB.scaffold992size37555.g10251"/>
</dbReference>
<proteinExistence type="predicted"/>
<keyword evidence="1" id="KW-1133">Transmembrane helix</keyword>
<evidence type="ECO:0000256" key="1">
    <source>
        <dbReference type="SAM" id="Phobius"/>
    </source>
</evidence>